<organism evidence="4 5">
    <name type="scientific">Jimgerdemannia flammicorona</name>
    <dbReference type="NCBI Taxonomy" id="994334"/>
    <lineage>
        <taxon>Eukaryota</taxon>
        <taxon>Fungi</taxon>
        <taxon>Fungi incertae sedis</taxon>
        <taxon>Mucoromycota</taxon>
        <taxon>Mucoromycotina</taxon>
        <taxon>Endogonomycetes</taxon>
        <taxon>Endogonales</taxon>
        <taxon>Endogonaceae</taxon>
        <taxon>Jimgerdemannia</taxon>
    </lineage>
</organism>
<dbReference type="InterPro" id="IPR024324">
    <property type="entry name" value="Condensin_cplx_su1_N"/>
</dbReference>
<feature type="region of interest" description="Disordered" evidence="2">
    <location>
        <begin position="515"/>
        <end position="585"/>
    </location>
</feature>
<dbReference type="GO" id="GO:0010032">
    <property type="term" value="P:meiotic chromosome condensation"/>
    <property type="evidence" value="ECO:0007669"/>
    <property type="project" value="TreeGrafter"/>
</dbReference>
<dbReference type="InterPro" id="IPR026971">
    <property type="entry name" value="CND1/NCAPD3"/>
</dbReference>
<dbReference type="PANTHER" id="PTHR14222:SF2">
    <property type="entry name" value="CONDENSIN COMPLEX SUBUNIT 1"/>
    <property type="match status" value="1"/>
</dbReference>
<dbReference type="GO" id="GO:0042393">
    <property type="term" value="F:histone binding"/>
    <property type="evidence" value="ECO:0007669"/>
    <property type="project" value="TreeGrafter"/>
</dbReference>
<comment type="caution">
    <text evidence="4">The sequence shown here is derived from an EMBL/GenBank/DDBJ whole genome shotgun (WGS) entry which is preliminary data.</text>
</comment>
<reference evidence="4 5" key="1">
    <citation type="journal article" date="2018" name="New Phytol.">
        <title>Phylogenomics of Endogonaceae and evolution of mycorrhizas within Mucoromycota.</title>
        <authorList>
            <person name="Chang Y."/>
            <person name="Desiro A."/>
            <person name="Na H."/>
            <person name="Sandor L."/>
            <person name="Lipzen A."/>
            <person name="Clum A."/>
            <person name="Barry K."/>
            <person name="Grigoriev I.V."/>
            <person name="Martin F.M."/>
            <person name="Stajich J.E."/>
            <person name="Smith M.E."/>
            <person name="Bonito G."/>
            <person name="Spatafora J.W."/>
        </authorList>
    </citation>
    <scope>NUCLEOTIDE SEQUENCE [LARGE SCALE GENOMIC DNA]</scope>
    <source>
        <strain evidence="4 5">GMNB39</strain>
    </source>
</reference>
<dbReference type="Gene3D" id="1.25.10.10">
    <property type="entry name" value="Leucine-rich Repeat Variant"/>
    <property type="match status" value="1"/>
</dbReference>
<proteinExistence type="predicted"/>
<dbReference type="InterPro" id="IPR016024">
    <property type="entry name" value="ARM-type_fold"/>
</dbReference>
<protein>
    <recommendedName>
        <fullName evidence="3">Condensin complex subunit 1 N-terminal domain-containing protein</fullName>
    </recommendedName>
</protein>
<feature type="domain" description="Condensin complex subunit 1 N-terminal" evidence="3">
    <location>
        <begin position="222"/>
        <end position="260"/>
    </location>
</feature>
<dbReference type="OrthoDB" id="436262at2759"/>
<feature type="compositionally biased region" description="Acidic residues" evidence="2">
    <location>
        <begin position="560"/>
        <end position="571"/>
    </location>
</feature>
<keyword evidence="5" id="KW-1185">Reference proteome</keyword>
<feature type="domain" description="Condensin complex subunit 1 N-terminal" evidence="3">
    <location>
        <begin position="79"/>
        <end position="144"/>
    </location>
</feature>
<dbReference type="PANTHER" id="PTHR14222">
    <property type="entry name" value="CONDENSIN"/>
    <property type="match status" value="1"/>
</dbReference>
<dbReference type="InterPro" id="IPR011989">
    <property type="entry name" value="ARM-like"/>
</dbReference>
<sequence>MADAFRLHDELIKLQEDPKDYFIPNSVTIEGANDKELERYLIDIVDKVEDSPENITDEIVFDKIRSFIKSFHHLKTHIVARLFDIILSGFQAELKATSDDIDGDETDSFPQHRLALEMYGFVLQWFVNIAEEKSTSKVVAEKAIAAAKPKVRFSIELVRLDLSTFSTWFDLTILISRYLIFWPLPSIPIIQRGRAEVEGIRPHGARAGSKDQQNLDVDTGERCVHQIFENKDNTKAAAIKMSVFKILGICIKNFNQSFAAQTTIIQDLQYWEHSADMMAEFLFSLAEQHDYTQLTDEILREIGNKEFKDTTTKEVKDTPNPKTFAAFLTRLSELLPRSVLKNMQILIRQLDSEVANLADISLKQSYMMRMAIIEILGNLITELANMELQSLNQKDQINNFFDILEERFLDNTAFCRSKLLQVYLKLLEWMQSTGHHSSHTTAISNSLRAKFPKRRQTLCDLAIRHLEDKSSHVRKNAIKVLTRLIATHPYSMYGGELILEQWENRRDEIMEKMAALKPPEELQEVPREPEATGKRPNANGKKKANDDEGDENEERSVGEQDSDEEMEDADAAEEHGKDAVAPSSDDDAMLTDEQMIGLASPEKYVQLDLTKRFCTDAITFIMQIHAATPIIVLLLASKTKAEVLEAMDFLVMANNYRIDAASDGIKKMLHLIWTKDNSDEGKGVKTKLLDCYRTLYLELDGNLSPKENVNKIARNLIQLTFNTTLAELTSLEQVLSTLMTEGHIEDDVIDKLWAVYAHQMTINAFAGVTKREIPKAQRRGAIIILGMLAKARMEIVSEKTDTLLKIGLGSLGKVTMLIIASSFSGFRDSYLILEINTFSVGFAQADLSLAKYTCMALQRLGGNKTKEKGRALDEGIRLPMSLPIFERLRDIVDGPSTSTEWYAVAEQAINTIYLLGEHPDILCAEIIKTKTMQVFGNKAPETKDAVLKDEMQVDEEIPSAHQDVLPASSVQLSQLLFVVGHVAVKHIVHLEIIEAVWKRKKAKTEGKAVHCGF</sequence>
<dbReference type="GO" id="GO:0007076">
    <property type="term" value="P:mitotic chromosome condensation"/>
    <property type="evidence" value="ECO:0007669"/>
    <property type="project" value="InterPro"/>
</dbReference>
<evidence type="ECO:0000313" key="5">
    <source>
        <dbReference type="Proteomes" id="UP000268093"/>
    </source>
</evidence>
<keyword evidence="1" id="KW-0226">DNA condensation</keyword>
<dbReference type="Pfam" id="PF12922">
    <property type="entry name" value="Cnd1_N"/>
    <property type="match status" value="2"/>
</dbReference>
<evidence type="ECO:0000313" key="4">
    <source>
        <dbReference type="EMBL" id="RUP45015.1"/>
    </source>
</evidence>
<feature type="compositionally biased region" description="Basic and acidic residues" evidence="2">
    <location>
        <begin position="518"/>
        <end position="533"/>
    </location>
</feature>
<name>A0A433D2F1_9FUNG</name>
<dbReference type="GO" id="GO:0000779">
    <property type="term" value="C:condensed chromosome, centromeric region"/>
    <property type="evidence" value="ECO:0007669"/>
    <property type="project" value="TreeGrafter"/>
</dbReference>
<accession>A0A433D2F1</accession>
<dbReference type="EMBL" id="RBNI01007938">
    <property type="protein sequence ID" value="RUP45015.1"/>
    <property type="molecule type" value="Genomic_DNA"/>
</dbReference>
<dbReference type="AlphaFoldDB" id="A0A433D2F1"/>
<dbReference type="SUPFAM" id="SSF48371">
    <property type="entry name" value="ARM repeat"/>
    <property type="match status" value="1"/>
</dbReference>
<dbReference type="GO" id="GO:0000796">
    <property type="term" value="C:condensin complex"/>
    <property type="evidence" value="ECO:0007669"/>
    <property type="project" value="TreeGrafter"/>
</dbReference>
<evidence type="ECO:0000256" key="2">
    <source>
        <dbReference type="SAM" id="MobiDB-lite"/>
    </source>
</evidence>
<gene>
    <name evidence="4" type="ORF">BC936DRAFT_148722</name>
</gene>
<evidence type="ECO:0000259" key="3">
    <source>
        <dbReference type="Pfam" id="PF12922"/>
    </source>
</evidence>
<dbReference type="Proteomes" id="UP000268093">
    <property type="component" value="Unassembled WGS sequence"/>
</dbReference>
<evidence type="ECO:0000256" key="1">
    <source>
        <dbReference type="ARBA" id="ARBA00023067"/>
    </source>
</evidence>